<dbReference type="OrthoDB" id="6231385at2759"/>
<proteinExistence type="predicted"/>
<dbReference type="InterPro" id="IPR008978">
    <property type="entry name" value="HSP20-like_chaperone"/>
</dbReference>
<dbReference type="Proteomes" id="UP000748531">
    <property type="component" value="Unassembled WGS sequence"/>
</dbReference>
<protein>
    <submittedName>
        <fullName evidence="1">Uncharacterized protein</fullName>
    </submittedName>
</protein>
<gene>
    <name evidence="1" type="ORF">PHET_09634</name>
</gene>
<evidence type="ECO:0000313" key="1">
    <source>
        <dbReference type="EMBL" id="KAF5397302.1"/>
    </source>
</evidence>
<keyword evidence="2" id="KW-1185">Reference proteome</keyword>
<sequence>MASGGDYTAPNYFVDEQLKNKLRVVIAIKGLKSYRTMSFNRIIPKMSKVVSNGDVVFKAFDKGFLFEFTGRDNLKGKHYRLHVNGLPGLLEVPKCEYRVEDDAIHVLLHKQDGRTSWLSDVSSGLPLVD</sequence>
<dbReference type="AlphaFoldDB" id="A0A8J4TAT4"/>
<dbReference type="Gene3D" id="2.60.40.790">
    <property type="match status" value="1"/>
</dbReference>
<dbReference type="EMBL" id="LUCH01006467">
    <property type="protein sequence ID" value="KAF5397302.1"/>
    <property type="molecule type" value="Genomic_DNA"/>
</dbReference>
<reference evidence="1" key="1">
    <citation type="submission" date="2019-05" db="EMBL/GenBank/DDBJ databases">
        <title>Annotation for the trematode Paragonimus heterotremus.</title>
        <authorList>
            <person name="Choi Y.-J."/>
        </authorList>
    </citation>
    <scope>NUCLEOTIDE SEQUENCE</scope>
    <source>
        <strain evidence="1">LC</strain>
    </source>
</reference>
<accession>A0A8J4TAT4</accession>
<evidence type="ECO:0000313" key="2">
    <source>
        <dbReference type="Proteomes" id="UP000748531"/>
    </source>
</evidence>
<name>A0A8J4TAT4_9TREM</name>
<comment type="caution">
    <text evidence="1">The sequence shown here is derived from an EMBL/GenBank/DDBJ whole genome shotgun (WGS) entry which is preliminary data.</text>
</comment>
<organism evidence="1 2">
    <name type="scientific">Paragonimus heterotremus</name>
    <dbReference type="NCBI Taxonomy" id="100268"/>
    <lineage>
        <taxon>Eukaryota</taxon>
        <taxon>Metazoa</taxon>
        <taxon>Spiralia</taxon>
        <taxon>Lophotrochozoa</taxon>
        <taxon>Platyhelminthes</taxon>
        <taxon>Trematoda</taxon>
        <taxon>Digenea</taxon>
        <taxon>Plagiorchiida</taxon>
        <taxon>Troglotremata</taxon>
        <taxon>Troglotrematidae</taxon>
        <taxon>Paragonimus</taxon>
    </lineage>
</organism>